<dbReference type="KEGG" id="smam:Mal15_64420"/>
<evidence type="ECO:0000313" key="3">
    <source>
        <dbReference type="Proteomes" id="UP000321353"/>
    </source>
</evidence>
<dbReference type="Proteomes" id="UP000321353">
    <property type="component" value="Chromosome"/>
</dbReference>
<organism evidence="2 3">
    <name type="scientific">Stieleria maiorica</name>
    <dbReference type="NCBI Taxonomy" id="2795974"/>
    <lineage>
        <taxon>Bacteria</taxon>
        <taxon>Pseudomonadati</taxon>
        <taxon>Planctomycetota</taxon>
        <taxon>Planctomycetia</taxon>
        <taxon>Pirellulales</taxon>
        <taxon>Pirellulaceae</taxon>
        <taxon>Stieleria</taxon>
    </lineage>
</organism>
<dbReference type="RefSeq" id="WP_147871313.1">
    <property type="nucleotide sequence ID" value="NZ_CP036264.1"/>
</dbReference>
<feature type="compositionally biased region" description="Acidic residues" evidence="1">
    <location>
        <begin position="178"/>
        <end position="188"/>
    </location>
</feature>
<protein>
    <submittedName>
        <fullName evidence="2">Uncharacterized protein</fullName>
    </submittedName>
</protein>
<feature type="region of interest" description="Disordered" evidence="1">
    <location>
        <begin position="169"/>
        <end position="188"/>
    </location>
</feature>
<proteinExistence type="predicted"/>
<evidence type="ECO:0000256" key="1">
    <source>
        <dbReference type="SAM" id="MobiDB-lite"/>
    </source>
</evidence>
<accession>A0A5B9MR53</accession>
<keyword evidence="3" id="KW-1185">Reference proteome</keyword>
<evidence type="ECO:0000313" key="2">
    <source>
        <dbReference type="EMBL" id="QEG02355.1"/>
    </source>
</evidence>
<reference evidence="2 3" key="1">
    <citation type="submission" date="2019-02" db="EMBL/GenBank/DDBJ databases">
        <title>Planctomycetal bacteria perform biofilm scaping via a novel small molecule.</title>
        <authorList>
            <person name="Jeske O."/>
            <person name="Boedeker C."/>
            <person name="Wiegand S."/>
            <person name="Breitling P."/>
            <person name="Kallscheuer N."/>
            <person name="Jogler M."/>
            <person name="Rohde M."/>
            <person name="Petersen J."/>
            <person name="Medema M.H."/>
            <person name="Surup F."/>
            <person name="Jogler C."/>
        </authorList>
    </citation>
    <scope>NUCLEOTIDE SEQUENCE [LARGE SCALE GENOMIC DNA]</scope>
    <source>
        <strain evidence="2 3">Mal15</strain>
    </source>
</reference>
<name>A0A5B9MR53_9BACT</name>
<sequence length="188" mass="21334">MIHCPHLTQDNACEVAGQMAGCKVRTTPSACNACQANDNPRAINLVTIGMALVNKKRRKQDTRELESLLRNYLPERDEPETIKIDRFRPGPGNELKRMLAWFAKPSETCNCETRVDTMNDWGAEGCRRNIDTIVDWLLEEAQLRGLPHGRFTARIARGLVNTAIRKFEQKFPEGPSEPNDDLEDTVDR</sequence>
<dbReference type="EMBL" id="CP036264">
    <property type="protein sequence ID" value="QEG02355.1"/>
    <property type="molecule type" value="Genomic_DNA"/>
</dbReference>
<gene>
    <name evidence="2" type="ORF">Mal15_64420</name>
</gene>
<dbReference type="AlphaFoldDB" id="A0A5B9MR53"/>